<dbReference type="Pfam" id="PF02545">
    <property type="entry name" value="Maf"/>
    <property type="match status" value="1"/>
</dbReference>
<feature type="site" description="Important for substrate specificity" evidence="4">
    <location>
        <position position="154"/>
    </location>
</feature>
<dbReference type="Proteomes" id="UP001236258">
    <property type="component" value="Unassembled WGS sequence"/>
</dbReference>
<accession>A0ABT9GPY8</accession>
<dbReference type="InterPro" id="IPR003697">
    <property type="entry name" value="Maf-like"/>
</dbReference>
<dbReference type="RefSeq" id="WP_305945148.1">
    <property type="nucleotide sequence ID" value="NZ_JAUZVY010000003.1"/>
</dbReference>
<comment type="catalytic activity">
    <reaction evidence="4">
        <text>dTTP + H2O = dTMP + diphosphate + H(+)</text>
        <dbReference type="Rhea" id="RHEA:28534"/>
        <dbReference type="ChEBI" id="CHEBI:15377"/>
        <dbReference type="ChEBI" id="CHEBI:15378"/>
        <dbReference type="ChEBI" id="CHEBI:33019"/>
        <dbReference type="ChEBI" id="CHEBI:37568"/>
        <dbReference type="ChEBI" id="CHEBI:63528"/>
        <dbReference type="EC" id="3.6.1.9"/>
    </reaction>
</comment>
<reference evidence="5 6" key="1">
    <citation type="submission" date="2023-08" db="EMBL/GenBank/DDBJ databases">
        <authorList>
            <person name="Joshi A."/>
            <person name="Thite S."/>
        </authorList>
    </citation>
    <scope>NUCLEOTIDE SEQUENCE [LARGE SCALE GENOMIC DNA]</scope>
    <source>
        <strain evidence="5 6">1E1</strain>
    </source>
</reference>
<comment type="cofactor">
    <cofactor evidence="1 4">
        <name>a divalent metal cation</name>
        <dbReference type="ChEBI" id="CHEBI:60240"/>
    </cofactor>
</comment>
<feature type="site" description="Important for substrate specificity" evidence="4">
    <location>
        <position position="13"/>
    </location>
</feature>
<comment type="caution">
    <text evidence="5">The sequence shown here is derived from an EMBL/GenBank/DDBJ whole genome shotgun (WGS) entry which is preliminary data.</text>
</comment>
<evidence type="ECO:0000313" key="5">
    <source>
        <dbReference type="EMBL" id="MDP4529038.1"/>
    </source>
</evidence>
<feature type="site" description="Important for substrate specificity" evidence="4">
    <location>
        <position position="72"/>
    </location>
</feature>
<dbReference type="EC" id="3.6.1.9" evidence="4"/>
<dbReference type="CDD" id="cd00555">
    <property type="entry name" value="Maf"/>
    <property type="match status" value="1"/>
</dbReference>
<dbReference type="SUPFAM" id="SSF52972">
    <property type="entry name" value="ITPase-like"/>
    <property type="match status" value="1"/>
</dbReference>
<keyword evidence="6" id="KW-1185">Reference proteome</keyword>
<organism evidence="5 6">
    <name type="scientific">Alkalimonas delamerensis</name>
    <dbReference type="NCBI Taxonomy" id="265981"/>
    <lineage>
        <taxon>Bacteria</taxon>
        <taxon>Pseudomonadati</taxon>
        <taxon>Pseudomonadota</taxon>
        <taxon>Gammaproteobacteria</taxon>
        <taxon>Alkalimonas</taxon>
    </lineage>
</organism>
<dbReference type="EMBL" id="JAUZVY010000003">
    <property type="protein sequence ID" value="MDP4529038.1"/>
    <property type="molecule type" value="Genomic_DNA"/>
</dbReference>
<evidence type="ECO:0000256" key="1">
    <source>
        <dbReference type="ARBA" id="ARBA00001968"/>
    </source>
</evidence>
<name>A0ABT9GPY8_9GAMM</name>
<dbReference type="PANTHER" id="PTHR43213">
    <property type="entry name" value="BIFUNCTIONAL DTTP/UTP PYROPHOSPHATASE/METHYLTRANSFERASE PROTEIN-RELATED"/>
    <property type="match status" value="1"/>
</dbReference>
<evidence type="ECO:0000256" key="3">
    <source>
        <dbReference type="ARBA" id="ARBA00023080"/>
    </source>
</evidence>
<gene>
    <name evidence="5" type="ORF">Q3O59_08345</name>
</gene>
<dbReference type="GO" id="GO:0016787">
    <property type="term" value="F:hydrolase activity"/>
    <property type="evidence" value="ECO:0007669"/>
    <property type="project" value="UniProtKB-KW"/>
</dbReference>
<dbReference type="PIRSF" id="PIRSF006305">
    <property type="entry name" value="Maf"/>
    <property type="match status" value="1"/>
</dbReference>
<dbReference type="HAMAP" id="MF_00528">
    <property type="entry name" value="Maf"/>
    <property type="match status" value="1"/>
</dbReference>
<dbReference type="PANTHER" id="PTHR43213:SF5">
    <property type="entry name" value="BIFUNCTIONAL DTTP_UTP PYROPHOSPHATASE_METHYLTRANSFERASE PROTEIN-RELATED"/>
    <property type="match status" value="1"/>
</dbReference>
<evidence type="ECO:0000256" key="2">
    <source>
        <dbReference type="ARBA" id="ARBA00022801"/>
    </source>
</evidence>
<comment type="catalytic activity">
    <reaction evidence="4">
        <text>UTP + H2O = UMP + diphosphate + H(+)</text>
        <dbReference type="Rhea" id="RHEA:29395"/>
        <dbReference type="ChEBI" id="CHEBI:15377"/>
        <dbReference type="ChEBI" id="CHEBI:15378"/>
        <dbReference type="ChEBI" id="CHEBI:33019"/>
        <dbReference type="ChEBI" id="CHEBI:46398"/>
        <dbReference type="ChEBI" id="CHEBI:57865"/>
        <dbReference type="EC" id="3.6.1.9"/>
    </reaction>
</comment>
<evidence type="ECO:0000313" key="6">
    <source>
        <dbReference type="Proteomes" id="UP001236258"/>
    </source>
</evidence>
<comment type="similarity">
    <text evidence="4">Belongs to the Maf family. YhdE subfamily.</text>
</comment>
<dbReference type="Gene3D" id="3.90.950.10">
    <property type="match status" value="1"/>
</dbReference>
<comment type="caution">
    <text evidence="4">Lacks conserved residue(s) required for the propagation of feature annotation.</text>
</comment>
<dbReference type="NCBIfam" id="TIGR00172">
    <property type="entry name" value="maf"/>
    <property type="match status" value="1"/>
</dbReference>
<keyword evidence="2 4" id="KW-0378">Hydrolase</keyword>
<comment type="subcellular location">
    <subcellularLocation>
        <location evidence="4">Cytoplasm</location>
    </subcellularLocation>
</comment>
<proteinExistence type="inferred from homology"/>
<sequence>MKTTIGLASASPRRKELLTVLQQPFELVKVDVDESLLPAESPLVYVARLAKCKAEAGFAAVSGRMPVLGADTIVVVDHEVLGKPRDEADFGWMMRQLSGRVHQVHTAVAIASAGSVLQQLVSSKVHFADLTEAMIAAYWQTGEPADKAGGYGIQGIGGRYVRYLEGSYSAVVGLPLYETDQLLQQLEASL</sequence>
<evidence type="ECO:0000256" key="4">
    <source>
        <dbReference type="HAMAP-Rule" id="MF_00528"/>
    </source>
</evidence>
<protein>
    <recommendedName>
        <fullName evidence="4">dTTP/UTP pyrophosphatase</fullName>
        <shortName evidence="4">dTTPase/UTPase</shortName>
        <ecNumber evidence="4">3.6.1.9</ecNumber>
    </recommendedName>
    <alternativeName>
        <fullName evidence="4">Nucleoside triphosphate pyrophosphatase</fullName>
    </alternativeName>
    <alternativeName>
        <fullName evidence="4">Nucleotide pyrophosphatase</fullName>
        <shortName evidence="4">Nucleotide PPase</shortName>
    </alternativeName>
</protein>
<dbReference type="InterPro" id="IPR029001">
    <property type="entry name" value="ITPase-like_fam"/>
</dbReference>
<comment type="function">
    <text evidence="4">Nucleoside triphosphate pyrophosphatase that hydrolyzes dTTP and UTP. May have a dual role in cell division arrest and in preventing the incorporation of modified nucleotides into cellular nucleic acids.</text>
</comment>
<feature type="active site" description="Proton acceptor" evidence="4">
    <location>
        <position position="71"/>
    </location>
</feature>
<keyword evidence="3 4" id="KW-0546">Nucleotide metabolism</keyword>
<keyword evidence="4" id="KW-0963">Cytoplasm</keyword>